<keyword evidence="1" id="KW-1133">Transmembrane helix</keyword>
<evidence type="ECO:0000313" key="2">
    <source>
        <dbReference type="EMBL" id="OGI62958.1"/>
    </source>
</evidence>
<dbReference type="AlphaFoldDB" id="A0A1F6V005"/>
<dbReference type="EMBL" id="MFTN01000016">
    <property type="protein sequence ID" value="OGI62958.1"/>
    <property type="molecule type" value="Genomic_DNA"/>
</dbReference>
<sequence length="428" mass="47143">MPKNLLQDMVKVKSSPTGRGPEAQLKPREALLELPGREADSISQAKKEGKHRSRYMLWLVAFFSLVFLFFALSYNFFSKATVTVNPKIQDLILNESLSASIGGKDVLPFDLIVISGEENKNVKSGGEKDVSLKAEGLAVLYNAFSPAPQMLSIDTRLEGSNGKIYKTRTKTIVPGTNKDGQPGSVEVEIYGAEAGEGYNSSPLDFTIFGFKGTPKYSKFYARSKGDLEGGFIGKSSVISDADKANAVNEIKTTLKETLLQKATDQIPGGFILFKDAIFLDTDGDNIALSSLEDNMLSIKLKGTLYGILFEEKKLTKKIAETNIDQYDESVIFIPNIRDLVFSLSNKDSSSFADIKNINFNLSGAVKIVWQFDADKLANSLLNKPKSSFNQILSEYPNIDSADLIVSPIWKRSIPNNLKDIKVIVNYPK</sequence>
<comment type="caution">
    <text evidence="2">The sequence shown here is derived from an EMBL/GenBank/DDBJ whole genome shotgun (WGS) entry which is preliminary data.</text>
</comment>
<evidence type="ECO:0008006" key="4">
    <source>
        <dbReference type="Google" id="ProtNLM"/>
    </source>
</evidence>
<protein>
    <recommendedName>
        <fullName evidence="4">Baseplate protein J-like domain-containing protein</fullName>
    </recommendedName>
</protein>
<dbReference type="STRING" id="1801737.A2818_00350"/>
<keyword evidence="1" id="KW-0472">Membrane</keyword>
<name>A0A1F6V005_9BACT</name>
<accession>A0A1F6V005</accession>
<gene>
    <name evidence="2" type="ORF">A2818_00350</name>
</gene>
<evidence type="ECO:0000256" key="1">
    <source>
        <dbReference type="SAM" id="Phobius"/>
    </source>
</evidence>
<proteinExistence type="predicted"/>
<reference evidence="2 3" key="1">
    <citation type="journal article" date="2016" name="Nat. Commun.">
        <title>Thousands of microbial genomes shed light on interconnected biogeochemical processes in an aquifer system.</title>
        <authorList>
            <person name="Anantharaman K."/>
            <person name="Brown C.T."/>
            <person name="Hug L.A."/>
            <person name="Sharon I."/>
            <person name="Castelle C.J."/>
            <person name="Probst A.J."/>
            <person name="Thomas B.C."/>
            <person name="Singh A."/>
            <person name="Wilkins M.J."/>
            <person name="Karaoz U."/>
            <person name="Brodie E.L."/>
            <person name="Williams K.H."/>
            <person name="Hubbard S.S."/>
            <person name="Banfield J.F."/>
        </authorList>
    </citation>
    <scope>NUCLEOTIDE SEQUENCE [LARGE SCALE GENOMIC DNA]</scope>
</reference>
<keyword evidence="1" id="KW-0812">Transmembrane</keyword>
<organism evidence="2 3">
    <name type="scientific">Candidatus Nomurabacteria bacterium RIFCSPHIGHO2_01_FULL_40_12</name>
    <dbReference type="NCBI Taxonomy" id="1801737"/>
    <lineage>
        <taxon>Bacteria</taxon>
        <taxon>Candidatus Nomuraibacteriota</taxon>
    </lineage>
</organism>
<evidence type="ECO:0000313" key="3">
    <source>
        <dbReference type="Proteomes" id="UP000177602"/>
    </source>
</evidence>
<dbReference type="Proteomes" id="UP000177602">
    <property type="component" value="Unassembled WGS sequence"/>
</dbReference>
<feature type="transmembrane region" description="Helical" evidence="1">
    <location>
        <begin position="55"/>
        <end position="77"/>
    </location>
</feature>